<feature type="compositionally biased region" description="Basic and acidic residues" evidence="3">
    <location>
        <begin position="440"/>
        <end position="466"/>
    </location>
</feature>
<evidence type="ECO:0000256" key="1">
    <source>
        <dbReference type="ARBA" id="ARBA00009646"/>
    </source>
</evidence>
<feature type="compositionally biased region" description="Basic and acidic residues" evidence="3">
    <location>
        <begin position="120"/>
        <end position="130"/>
    </location>
</feature>
<dbReference type="InParanoid" id="A0A3P8UIG5"/>
<dbReference type="PANTHER" id="PTHR11818">
    <property type="entry name" value="BETA/GAMMA CRYSTALLIN"/>
    <property type="match status" value="1"/>
</dbReference>
<feature type="region of interest" description="Disordered" evidence="3">
    <location>
        <begin position="798"/>
        <end position="819"/>
    </location>
</feature>
<dbReference type="Gene3D" id="2.80.10.50">
    <property type="match status" value="1"/>
</dbReference>
<evidence type="ECO:0000256" key="3">
    <source>
        <dbReference type="SAM" id="MobiDB-lite"/>
    </source>
</evidence>
<feature type="region of interest" description="Disordered" evidence="3">
    <location>
        <begin position="245"/>
        <end position="561"/>
    </location>
</feature>
<dbReference type="Gene3D" id="2.60.20.10">
    <property type="entry name" value="Crystallins"/>
    <property type="match status" value="6"/>
</dbReference>
<dbReference type="SMART" id="SM00458">
    <property type="entry name" value="RICIN"/>
    <property type="match status" value="1"/>
</dbReference>
<dbReference type="GeneTree" id="ENSGT00940000155695"/>
<feature type="compositionally biased region" description="Basic and acidic residues" evidence="3">
    <location>
        <begin position="245"/>
        <end position="266"/>
    </location>
</feature>
<feature type="domain" description="Beta/gamma crystallin 'Greek key'" evidence="4">
    <location>
        <begin position="974"/>
        <end position="1018"/>
    </location>
</feature>
<name>A0A3P8UIG5_CYNSE</name>
<comment type="similarity">
    <text evidence="1">Belongs to the beta/gamma-crystallin family.</text>
</comment>
<feature type="compositionally biased region" description="Polar residues" evidence="3">
    <location>
        <begin position="378"/>
        <end position="397"/>
    </location>
</feature>
<dbReference type="Ensembl" id="ENSCSET00000000089.1">
    <property type="protein sequence ID" value="ENSCSEP00000000065.1"/>
    <property type="gene ID" value="ENSCSEG00000000075.1"/>
</dbReference>
<keyword evidence="2" id="KW-0677">Repeat</keyword>
<dbReference type="PROSITE" id="PS50231">
    <property type="entry name" value="RICIN_B_LECTIN"/>
    <property type="match status" value="1"/>
</dbReference>
<reference evidence="5 6" key="1">
    <citation type="journal article" date="2014" name="Nat. Genet.">
        <title>Whole-genome sequence of a flatfish provides insights into ZW sex chromosome evolution and adaptation to a benthic lifestyle.</title>
        <authorList>
            <person name="Chen S."/>
            <person name="Zhang G."/>
            <person name="Shao C."/>
            <person name="Huang Q."/>
            <person name="Liu G."/>
            <person name="Zhang P."/>
            <person name="Song W."/>
            <person name="An N."/>
            <person name="Chalopin D."/>
            <person name="Volff J.N."/>
            <person name="Hong Y."/>
            <person name="Li Q."/>
            <person name="Sha Z."/>
            <person name="Zhou H."/>
            <person name="Xie M."/>
            <person name="Yu Q."/>
            <person name="Liu Y."/>
            <person name="Xiang H."/>
            <person name="Wang N."/>
            <person name="Wu K."/>
            <person name="Yang C."/>
            <person name="Zhou Q."/>
            <person name="Liao X."/>
            <person name="Yang L."/>
            <person name="Hu Q."/>
            <person name="Zhang J."/>
            <person name="Meng L."/>
            <person name="Jin L."/>
            <person name="Tian Y."/>
            <person name="Lian J."/>
            <person name="Yang J."/>
            <person name="Miao G."/>
            <person name="Liu S."/>
            <person name="Liang Z."/>
            <person name="Yan F."/>
            <person name="Li Y."/>
            <person name="Sun B."/>
            <person name="Zhang H."/>
            <person name="Zhang J."/>
            <person name="Zhu Y."/>
            <person name="Du M."/>
            <person name="Zhao Y."/>
            <person name="Schartl M."/>
            <person name="Tang Q."/>
            <person name="Wang J."/>
        </authorList>
    </citation>
    <scope>NUCLEOTIDE SEQUENCE</scope>
</reference>
<feature type="compositionally biased region" description="Basic residues" evidence="3">
    <location>
        <begin position="721"/>
        <end position="730"/>
    </location>
</feature>
<dbReference type="Proteomes" id="UP000265120">
    <property type="component" value="Chromosome 1"/>
</dbReference>
<sequence>MEFKSENAGGLEVTEKLDDNTTDLKENKATAAGQMDAPAQTENVTTETKVKSSDLEIRGDEQQMDTDGEKVKVKQDPEIQTRTDVGTDTKDKDVSAVSELQTSEATDTGVPEATGQTGGRRSEDVEERQSAVKTTSTKVQETVKKEAPEKKPRRIKKQKDVKEPKDTKTKTQDAEEDGDTDVQEKDSTGIKKVAGFQGDNISPEEAPVKSKVNTGVHQKTAPPNGDHRTFMEKTLEGVHEVVDQIQEIDSRKHPEKQTTPESRDSDTVTMATDVDVHRDQRNIDNRGGPAGREGQTSEVKTVNIKVIEEEETTVKNLYRHEKTQPPTVDADVNDLHLDQSLVQGDEDQDKEERDRPTESEDQNQFSDRETETDKKTEPQASPNRSEDQIGTMSNSTDQRLEMNKHQVKTMKEIEGKTESKHLDSNLQPKLEDTNTGTVERTSEGRRTAELTEDRTNTTLEKTEVENHLSSSLSDITRPITELENKQDKMGRRAQESKSEDGTKDSPVTTLPKDAAFLSIGDQKDQTSTVLKDGHEDNRKPKDFTGLSTDLKAPDGVQQQETKTELMGWTEETVDIQLNQKIQVRKSRAEQEDLLKTSVNKTDVREKSKDDKDVKAVKEVSVEKTKTVPESKRHKEGFKEKQKPLRSGGRSGVSFRESSQSPQPNKESPSSWLDVEHHHKQKKEHKKRPEASASEDESLEPDDYEDFIRSIKEGGIPFSLPPKRHVQRKSHSPPFAMPAIKEDHFEKTFDPEEFQFGLRKNGKIFQDPSPAMVIKRNAANREGRTLDKRAREKALAALDDVFDEGGGSPEEKGDLNNGEEPVKLTSRLGRISILWLLYEKPGFQGRVIALEEGPTEQIPVPTAPVVIGSIRLAVRDYSLSRIDLFSEVNGLGRMSSFCDDTVELGSYGIPQTTGSIRVHSGVWLVYTDPGFAGLIGVLEAGEYPCPEAWGFSEPFVGSLRPLRTGVIRVEQPHEVKALLFEKPNFDGACVEVDDLVYGLQEIQEDQTSLSSVGSMKILSGLWVGYQEADFEGQQYVLEEGHYPHWTDWGGTEAGLLSLRPVCTDFQSPHIKLFTEQNYKALGLNVGLLGPVLNMGEISHGTKTQSANVLSGVWVAFEKPGFSGELYVLEKGLYANPEDWGAHDFKISSIQPVFHAGRIFTIQGGLYSEPDFQGRQVALLESTASLDENFVPKSCKVQSGSWVAYEGAAFTENLYVLEEGEYPSPGSMGLLSSATTTTNIRDEQSLPSIVLFSKVGCSGRRTALNSEAVNLQQAGLNTRVHSVLVDGGMWVLYEGSNFRGRQLFLRPSQVTDLCQLIGWQQIGSLRPLLQKQIYFCLRNRGTGGVMSLTGTLDDIKLMRIQAVEETGGVEQVWLYRDGQLVCKMLEDCVLQTSGPVVLAGTRLCITPDGGREGQLWSITPDGLVRCHFNPDLVLEVKGGKQFDRNQVILNTFEEKKLNQRWSVELL</sequence>
<feature type="compositionally biased region" description="Basic and acidic residues" evidence="3">
    <location>
        <begin position="480"/>
        <end position="503"/>
    </location>
</feature>
<dbReference type="Pfam" id="PF00030">
    <property type="entry name" value="Crystall"/>
    <property type="match status" value="5"/>
</dbReference>
<feature type="compositionally biased region" description="Basic and acidic residues" evidence="3">
    <location>
        <begin position="141"/>
        <end position="150"/>
    </location>
</feature>
<accession>A0A3P8UIG5</accession>
<evidence type="ECO:0000259" key="4">
    <source>
        <dbReference type="PROSITE" id="PS50915"/>
    </source>
</evidence>
<feature type="domain" description="Beta/gamma crystallin 'Greek key'" evidence="4">
    <location>
        <begin position="1110"/>
        <end position="1152"/>
    </location>
</feature>
<feature type="compositionally biased region" description="Basic and acidic residues" evidence="3">
    <location>
        <begin position="366"/>
        <end position="377"/>
    </location>
</feature>
<feature type="region of interest" description="Disordered" evidence="3">
    <location>
        <begin position="600"/>
        <end position="735"/>
    </location>
</feature>
<feature type="compositionally biased region" description="Acidic residues" evidence="3">
    <location>
        <begin position="692"/>
        <end position="704"/>
    </location>
</feature>
<dbReference type="InterPro" id="IPR001064">
    <property type="entry name" value="Beta/gamma_crystallin"/>
</dbReference>
<feature type="compositionally biased region" description="Basic and acidic residues" evidence="3">
    <location>
        <begin position="601"/>
        <end position="642"/>
    </location>
</feature>
<reference evidence="5" key="2">
    <citation type="submission" date="2025-08" db="UniProtKB">
        <authorList>
            <consortium name="Ensembl"/>
        </authorList>
    </citation>
    <scope>IDENTIFICATION</scope>
</reference>
<dbReference type="SUPFAM" id="SSF50370">
    <property type="entry name" value="Ricin B-like lectins"/>
    <property type="match status" value="1"/>
</dbReference>
<evidence type="ECO:0000256" key="2">
    <source>
        <dbReference type="ARBA" id="ARBA00022737"/>
    </source>
</evidence>
<dbReference type="InterPro" id="IPR011024">
    <property type="entry name" value="G_crystallin-like"/>
</dbReference>
<feature type="domain" description="Beta/gamma crystallin 'Greek key'" evidence="4">
    <location>
        <begin position="1019"/>
        <end position="1061"/>
    </location>
</feature>
<dbReference type="PROSITE" id="PS50915">
    <property type="entry name" value="CRYSTALLIN_BETA_GAMMA"/>
    <property type="match status" value="6"/>
</dbReference>
<dbReference type="SUPFAM" id="SSF49695">
    <property type="entry name" value="gamma-Crystallin-like"/>
    <property type="match status" value="3"/>
</dbReference>
<dbReference type="InterPro" id="IPR035992">
    <property type="entry name" value="Ricin_B-like_lectins"/>
</dbReference>
<evidence type="ECO:0000313" key="5">
    <source>
        <dbReference type="Ensembl" id="ENSCSEP00000000065.1"/>
    </source>
</evidence>
<dbReference type="InterPro" id="IPR000772">
    <property type="entry name" value="Ricin_B_lectin"/>
</dbReference>
<feature type="compositionally biased region" description="Basic and acidic residues" evidence="3">
    <location>
        <begin position="531"/>
        <end position="542"/>
    </location>
</feature>
<feature type="domain" description="Beta/gamma crystallin 'Greek key'" evidence="4">
    <location>
        <begin position="832"/>
        <end position="873"/>
    </location>
</feature>
<organism evidence="5 6">
    <name type="scientific">Cynoglossus semilaevis</name>
    <name type="common">Tongue sole</name>
    <dbReference type="NCBI Taxonomy" id="244447"/>
    <lineage>
        <taxon>Eukaryota</taxon>
        <taxon>Metazoa</taxon>
        <taxon>Chordata</taxon>
        <taxon>Craniata</taxon>
        <taxon>Vertebrata</taxon>
        <taxon>Euteleostomi</taxon>
        <taxon>Actinopterygii</taxon>
        <taxon>Neopterygii</taxon>
        <taxon>Teleostei</taxon>
        <taxon>Neoteleostei</taxon>
        <taxon>Acanthomorphata</taxon>
        <taxon>Carangaria</taxon>
        <taxon>Pleuronectiformes</taxon>
        <taxon>Pleuronectoidei</taxon>
        <taxon>Cynoglossidae</taxon>
        <taxon>Cynoglossinae</taxon>
        <taxon>Cynoglossus</taxon>
    </lineage>
</organism>
<dbReference type="SMART" id="SM00247">
    <property type="entry name" value="XTALbg"/>
    <property type="match status" value="5"/>
</dbReference>
<feature type="region of interest" description="Disordered" evidence="3">
    <location>
        <begin position="1"/>
        <end position="229"/>
    </location>
</feature>
<dbReference type="PANTHER" id="PTHR11818:SF2">
    <property type="entry name" value="BETA_GAMMA CRYSTALLIN DOMAIN-CONTAINING PROTEIN 1"/>
    <property type="match status" value="1"/>
</dbReference>
<feature type="domain" description="Beta/gamma crystallin 'Greek key'" evidence="4">
    <location>
        <begin position="920"/>
        <end position="962"/>
    </location>
</feature>
<dbReference type="InterPro" id="IPR050252">
    <property type="entry name" value="Beta/Gamma-Crystallin"/>
</dbReference>
<feature type="compositionally biased region" description="Basic residues" evidence="3">
    <location>
        <begin position="677"/>
        <end position="687"/>
    </location>
</feature>
<feature type="compositionally biased region" description="Basic and acidic residues" evidence="3">
    <location>
        <begin position="398"/>
        <end position="423"/>
    </location>
</feature>
<feature type="compositionally biased region" description="Basic and acidic residues" evidence="3">
    <location>
        <begin position="158"/>
        <end position="173"/>
    </location>
</feature>
<evidence type="ECO:0000313" key="6">
    <source>
        <dbReference type="Proteomes" id="UP000265120"/>
    </source>
</evidence>
<reference evidence="5" key="3">
    <citation type="submission" date="2025-09" db="UniProtKB">
        <authorList>
            <consortium name="Ensembl"/>
        </authorList>
    </citation>
    <scope>IDENTIFICATION</scope>
</reference>
<feature type="compositionally biased region" description="Basic and acidic residues" evidence="3">
    <location>
        <begin position="48"/>
        <end position="94"/>
    </location>
</feature>
<dbReference type="PRINTS" id="PR01367">
    <property type="entry name" value="BGCRYSTALLIN"/>
</dbReference>
<feature type="compositionally biased region" description="Basic and acidic residues" evidence="3">
    <location>
        <begin position="13"/>
        <end position="28"/>
    </location>
</feature>
<feature type="compositionally biased region" description="Polar residues" evidence="3">
    <location>
        <begin position="131"/>
        <end position="140"/>
    </location>
</feature>
<feature type="compositionally biased region" description="Basic and acidic residues" evidence="3">
    <location>
        <begin position="274"/>
        <end position="284"/>
    </location>
</feature>
<protein>
    <recommendedName>
        <fullName evidence="4">Beta/gamma crystallin 'Greek key' domain-containing protein</fullName>
    </recommendedName>
</protein>
<feature type="compositionally biased region" description="Polar residues" evidence="3">
    <location>
        <begin position="655"/>
        <end position="670"/>
    </location>
</feature>
<feature type="domain" description="Beta/gamma crystallin 'Greek key'" evidence="4">
    <location>
        <begin position="1286"/>
        <end position="1327"/>
    </location>
</feature>
<keyword evidence="6" id="KW-1185">Reference proteome</keyword>
<proteinExistence type="inferred from homology"/>
<dbReference type="STRING" id="244447.ENSCSEP00000000065"/>